<dbReference type="Gene3D" id="3.50.50.60">
    <property type="entry name" value="FAD/NAD(P)-binding domain"/>
    <property type="match status" value="2"/>
</dbReference>
<dbReference type="SUPFAM" id="SSF51905">
    <property type="entry name" value="FAD/NAD(P)-binding domain"/>
    <property type="match status" value="1"/>
</dbReference>
<evidence type="ECO:0000256" key="9">
    <source>
        <dbReference type="ARBA" id="ARBA00023284"/>
    </source>
</evidence>
<dbReference type="InterPro" id="IPR004099">
    <property type="entry name" value="Pyr_nucl-diS_OxRdtase_dimer"/>
</dbReference>
<reference evidence="15 16" key="1">
    <citation type="submission" date="2020-11" db="EMBL/GenBank/DDBJ databases">
        <title>genome sequence of strain KACC 18849.</title>
        <authorList>
            <person name="Gao J."/>
            <person name="Zhang X."/>
        </authorList>
    </citation>
    <scope>NUCLEOTIDE SEQUENCE [LARGE SCALE GENOMIC DNA]</scope>
    <source>
        <strain evidence="15 16">KACC 18849</strain>
    </source>
</reference>
<dbReference type="SUPFAM" id="SSF55424">
    <property type="entry name" value="FAD/NAD-linked reductases, dimerisation (C-terminal) domain"/>
    <property type="match status" value="1"/>
</dbReference>
<keyword evidence="9 11" id="KW-0676">Redox-active center</keyword>
<evidence type="ECO:0000256" key="4">
    <source>
        <dbReference type="ARBA" id="ARBA00022630"/>
    </source>
</evidence>
<evidence type="ECO:0000256" key="8">
    <source>
        <dbReference type="ARBA" id="ARBA00023157"/>
    </source>
</evidence>
<dbReference type="EMBL" id="JADWOX010000002">
    <property type="protein sequence ID" value="MBI1682922.1"/>
    <property type="molecule type" value="Genomic_DNA"/>
</dbReference>
<evidence type="ECO:0000256" key="7">
    <source>
        <dbReference type="ARBA" id="ARBA00023002"/>
    </source>
</evidence>
<dbReference type="InterPro" id="IPR006324">
    <property type="entry name" value="GSHR"/>
</dbReference>
<evidence type="ECO:0000259" key="13">
    <source>
        <dbReference type="Pfam" id="PF02852"/>
    </source>
</evidence>
<evidence type="ECO:0000313" key="15">
    <source>
        <dbReference type="EMBL" id="MBI1682922.1"/>
    </source>
</evidence>
<dbReference type="PRINTS" id="PR00368">
    <property type="entry name" value="FADPNR"/>
</dbReference>
<keyword evidence="5 11" id="KW-0274">FAD</keyword>
<dbReference type="PRINTS" id="PR00411">
    <property type="entry name" value="PNDRDTASEI"/>
</dbReference>
<dbReference type="Proteomes" id="UP000639859">
    <property type="component" value="Unassembled WGS sequence"/>
</dbReference>
<evidence type="ECO:0000256" key="5">
    <source>
        <dbReference type="ARBA" id="ARBA00022827"/>
    </source>
</evidence>
<dbReference type="EC" id="1.8.1.7" evidence="12"/>
<dbReference type="PIRSF" id="PIRSF000350">
    <property type="entry name" value="Mercury_reductase_MerA"/>
    <property type="match status" value="1"/>
</dbReference>
<organism evidence="15 16">
    <name type="scientific">Caulobacter hibisci</name>
    <dbReference type="NCBI Taxonomy" id="2035993"/>
    <lineage>
        <taxon>Bacteria</taxon>
        <taxon>Pseudomonadati</taxon>
        <taxon>Pseudomonadota</taxon>
        <taxon>Alphaproteobacteria</taxon>
        <taxon>Caulobacterales</taxon>
        <taxon>Caulobacteraceae</taxon>
        <taxon>Caulobacter</taxon>
    </lineage>
</organism>
<dbReference type="Pfam" id="PF07992">
    <property type="entry name" value="Pyr_redox_2"/>
    <property type="match status" value="1"/>
</dbReference>
<comment type="caution">
    <text evidence="15">The sequence shown here is derived from an EMBL/GenBank/DDBJ whole genome shotgun (WGS) entry which is preliminary data.</text>
</comment>
<dbReference type="Pfam" id="PF02852">
    <property type="entry name" value="Pyr_redox_dim"/>
    <property type="match status" value="1"/>
</dbReference>
<evidence type="ECO:0000259" key="14">
    <source>
        <dbReference type="Pfam" id="PF07992"/>
    </source>
</evidence>
<keyword evidence="6 12" id="KW-0521">NADP</keyword>
<comment type="similarity">
    <text evidence="2 11">Belongs to the class-I pyridine nucleotide-disulfide oxidoreductase family.</text>
</comment>
<evidence type="ECO:0000313" key="16">
    <source>
        <dbReference type="Proteomes" id="UP000639859"/>
    </source>
</evidence>
<dbReference type="PROSITE" id="PS00076">
    <property type="entry name" value="PYRIDINE_REDOX_1"/>
    <property type="match status" value="1"/>
</dbReference>
<dbReference type="InterPro" id="IPR012999">
    <property type="entry name" value="Pyr_OxRdtase_I_AS"/>
</dbReference>
<comment type="subunit">
    <text evidence="3">Homodimer.</text>
</comment>
<dbReference type="InterPro" id="IPR036188">
    <property type="entry name" value="FAD/NAD-bd_sf"/>
</dbReference>
<dbReference type="PANTHER" id="PTHR42737:SF2">
    <property type="entry name" value="GLUTATHIONE REDUCTASE"/>
    <property type="match status" value="1"/>
</dbReference>
<evidence type="ECO:0000256" key="6">
    <source>
        <dbReference type="ARBA" id="ARBA00022857"/>
    </source>
</evidence>
<protein>
    <recommendedName>
        <fullName evidence="12">Glutathione reductase</fullName>
        <shortName evidence="12">GRase</shortName>
        <ecNumber evidence="12">1.8.1.7</ecNumber>
    </recommendedName>
</protein>
<keyword evidence="4 11" id="KW-0285">Flavoprotein</keyword>
<evidence type="ECO:0000256" key="3">
    <source>
        <dbReference type="ARBA" id="ARBA00011738"/>
    </source>
</evidence>
<evidence type="ECO:0000256" key="12">
    <source>
        <dbReference type="RuleBase" id="RU365040"/>
    </source>
</evidence>
<comment type="function">
    <text evidence="12">Catalyzes the reduction of glutathione disulfide (GSSG) to reduced glutathione (GSH).</text>
</comment>
<sequence length="465" mass="49884">MAEYDFDLFVIGAGSGGVRAARLAALSGAKVAVAEEYRVGGTCVVRGCVPKKFMVYASEVSSQLKTAKGYGWTIGEASFDWKTFLHDKDVEIARLSGIYVTNLRKAGAHLLHGKARIIDAHTVEVLPKEGSEGDAGRYTARRILVATGGRPVRPAFEGAEHGITSDEAFHLPTLPKRVLVVGGGYIAVEFAGIYAGLGVETTLCYRGSNILRGFDDDVRAHLADEMEKRGVKVVLGCSHKSIEKTETGLVSTFNNALTFESDVVLFATGRDPYVEGLGLENAGVKLNEKGAIAVDAHSRTNVDSIWAVGDVTDRINLTPVAIREGAAFAQTEFYGNPTSFDHDLVASAVFSQPPIGAVGMSEAEARHAFGKVDVYRSVFRPMKVTFYGGQERALIKLVVRQDNDQVVGVHVVGPDAPEIIQMAAIAVKMGVTKPQWDSTCAVHPTLAEELVTMREKYVPAEVGGV</sequence>
<dbReference type="NCBIfam" id="NF004776">
    <property type="entry name" value="PRK06116.1"/>
    <property type="match status" value="1"/>
</dbReference>
<comment type="catalytic activity">
    <reaction evidence="10 12">
        <text>2 glutathione + NADP(+) = glutathione disulfide + NADPH + H(+)</text>
        <dbReference type="Rhea" id="RHEA:11740"/>
        <dbReference type="ChEBI" id="CHEBI:15378"/>
        <dbReference type="ChEBI" id="CHEBI:57783"/>
        <dbReference type="ChEBI" id="CHEBI:57925"/>
        <dbReference type="ChEBI" id="CHEBI:58297"/>
        <dbReference type="ChEBI" id="CHEBI:58349"/>
        <dbReference type="EC" id="1.8.1.7"/>
    </reaction>
</comment>
<dbReference type="GO" id="GO:0004362">
    <property type="term" value="F:glutathione-disulfide reductase (NADPH) activity"/>
    <property type="evidence" value="ECO:0007669"/>
    <property type="project" value="UniProtKB-EC"/>
</dbReference>
<accession>A0ABS0STE1</accession>
<dbReference type="PANTHER" id="PTHR42737">
    <property type="entry name" value="GLUTATHIONE REDUCTASE"/>
    <property type="match status" value="1"/>
</dbReference>
<keyword evidence="7 11" id="KW-0560">Oxidoreductase</keyword>
<gene>
    <name evidence="15" type="primary">gor</name>
    <name evidence="15" type="ORF">I4Q42_04500</name>
</gene>
<evidence type="ECO:0000256" key="1">
    <source>
        <dbReference type="ARBA" id="ARBA00001974"/>
    </source>
</evidence>
<dbReference type="InterPro" id="IPR046952">
    <property type="entry name" value="GSHR/TRXR-like"/>
</dbReference>
<dbReference type="InterPro" id="IPR023753">
    <property type="entry name" value="FAD/NAD-binding_dom"/>
</dbReference>
<dbReference type="Gene3D" id="3.30.390.30">
    <property type="match status" value="1"/>
</dbReference>
<dbReference type="NCBIfam" id="TIGR01424">
    <property type="entry name" value="gluta_reduc_2"/>
    <property type="match status" value="1"/>
</dbReference>
<proteinExistence type="inferred from homology"/>
<name>A0ABS0STE1_9CAUL</name>
<evidence type="ECO:0000256" key="10">
    <source>
        <dbReference type="ARBA" id="ARBA00049142"/>
    </source>
</evidence>
<keyword evidence="8" id="KW-1015">Disulfide bond</keyword>
<feature type="domain" description="Pyridine nucleotide-disulphide oxidoreductase dimerisation" evidence="13">
    <location>
        <begin position="345"/>
        <end position="453"/>
    </location>
</feature>
<keyword evidence="16" id="KW-1185">Reference proteome</keyword>
<dbReference type="InterPro" id="IPR001100">
    <property type="entry name" value="Pyr_nuc-diS_OxRdtase"/>
</dbReference>
<dbReference type="RefSeq" id="WP_198574865.1">
    <property type="nucleotide sequence ID" value="NZ_JADWOX010000002.1"/>
</dbReference>
<comment type="cofactor">
    <cofactor evidence="1 12">
        <name>FAD</name>
        <dbReference type="ChEBI" id="CHEBI:57692"/>
    </cofactor>
</comment>
<evidence type="ECO:0000256" key="2">
    <source>
        <dbReference type="ARBA" id="ARBA00007532"/>
    </source>
</evidence>
<dbReference type="InterPro" id="IPR016156">
    <property type="entry name" value="FAD/NAD-linked_Rdtase_dimer_sf"/>
</dbReference>
<feature type="domain" description="FAD/NAD(P)-binding" evidence="14">
    <location>
        <begin position="6"/>
        <end position="325"/>
    </location>
</feature>
<evidence type="ECO:0000256" key="11">
    <source>
        <dbReference type="RuleBase" id="RU003691"/>
    </source>
</evidence>